<protein>
    <submittedName>
        <fullName evidence="3">SDR family oxidoreductase</fullName>
    </submittedName>
</protein>
<keyword evidence="2" id="KW-0560">Oxidoreductase</keyword>
<dbReference type="Gene3D" id="3.40.50.720">
    <property type="entry name" value="NAD(P)-binding Rossmann-like Domain"/>
    <property type="match status" value="1"/>
</dbReference>
<name>A0ABP8QIF4_9ACTN</name>
<dbReference type="Proteomes" id="UP001500503">
    <property type="component" value="Unassembled WGS sequence"/>
</dbReference>
<dbReference type="Pfam" id="PF13561">
    <property type="entry name" value="adh_short_C2"/>
    <property type="match status" value="1"/>
</dbReference>
<dbReference type="PRINTS" id="PR00081">
    <property type="entry name" value="GDHRDH"/>
</dbReference>
<organism evidence="3 4">
    <name type="scientific">Actinoallomurus oryzae</name>
    <dbReference type="NCBI Taxonomy" id="502180"/>
    <lineage>
        <taxon>Bacteria</taxon>
        <taxon>Bacillati</taxon>
        <taxon>Actinomycetota</taxon>
        <taxon>Actinomycetes</taxon>
        <taxon>Streptosporangiales</taxon>
        <taxon>Thermomonosporaceae</taxon>
        <taxon>Actinoallomurus</taxon>
    </lineage>
</organism>
<sequence>MVVTGAASGIGAATAGLLRRRGDEVIGVDLHDAEVVADLSTPEGRQAAATAALRAAGGVVDAVAACAGTAAPTEASIRVNYFGVVEFLDALRPGLARAAAPRAAVVSSISATQPHDAGVVAACAGRDEERALELARKTVADGHGQWLYASSKLALARWVRRTCVTPEWAGAGIPLNAVAPGVVVTPMIEPLLATAEGRELMDRAVPMPLHGHAPPEAIAHALIWLLGPENTHLTGQVVFVDGGADATLRGEEIF</sequence>
<dbReference type="EMBL" id="BAABHF010000034">
    <property type="protein sequence ID" value="GAA4503944.1"/>
    <property type="molecule type" value="Genomic_DNA"/>
</dbReference>
<dbReference type="InterPro" id="IPR002347">
    <property type="entry name" value="SDR_fam"/>
</dbReference>
<evidence type="ECO:0000313" key="3">
    <source>
        <dbReference type="EMBL" id="GAA4503944.1"/>
    </source>
</evidence>
<keyword evidence="4" id="KW-1185">Reference proteome</keyword>
<comment type="caution">
    <text evidence="3">The sequence shown here is derived from an EMBL/GenBank/DDBJ whole genome shotgun (WGS) entry which is preliminary data.</text>
</comment>
<dbReference type="PANTHER" id="PTHR24321">
    <property type="entry name" value="DEHYDROGENASES, SHORT CHAIN"/>
    <property type="match status" value="1"/>
</dbReference>
<gene>
    <name evidence="3" type="ORF">GCM10023191_057360</name>
</gene>
<evidence type="ECO:0000313" key="4">
    <source>
        <dbReference type="Proteomes" id="UP001500503"/>
    </source>
</evidence>
<proteinExistence type="inferred from homology"/>
<evidence type="ECO:0000256" key="1">
    <source>
        <dbReference type="ARBA" id="ARBA00006484"/>
    </source>
</evidence>
<dbReference type="PANTHER" id="PTHR24321:SF8">
    <property type="entry name" value="ESTRADIOL 17-BETA-DEHYDROGENASE 8-RELATED"/>
    <property type="match status" value="1"/>
</dbReference>
<reference evidence="4" key="1">
    <citation type="journal article" date="2019" name="Int. J. Syst. Evol. Microbiol.">
        <title>The Global Catalogue of Microorganisms (GCM) 10K type strain sequencing project: providing services to taxonomists for standard genome sequencing and annotation.</title>
        <authorList>
            <consortium name="The Broad Institute Genomics Platform"/>
            <consortium name="The Broad Institute Genome Sequencing Center for Infectious Disease"/>
            <person name="Wu L."/>
            <person name="Ma J."/>
        </authorList>
    </citation>
    <scope>NUCLEOTIDE SEQUENCE [LARGE SCALE GENOMIC DNA]</scope>
    <source>
        <strain evidence="4">JCM 17933</strain>
    </source>
</reference>
<dbReference type="SUPFAM" id="SSF51735">
    <property type="entry name" value="NAD(P)-binding Rossmann-fold domains"/>
    <property type="match status" value="1"/>
</dbReference>
<accession>A0ABP8QIF4</accession>
<dbReference type="InterPro" id="IPR036291">
    <property type="entry name" value="NAD(P)-bd_dom_sf"/>
</dbReference>
<comment type="similarity">
    <text evidence="1">Belongs to the short-chain dehydrogenases/reductases (SDR) family.</text>
</comment>
<evidence type="ECO:0000256" key="2">
    <source>
        <dbReference type="ARBA" id="ARBA00023002"/>
    </source>
</evidence>